<dbReference type="EMBL" id="JAIQBY010000014">
    <property type="protein sequence ID" value="MBZ4195442.1"/>
    <property type="molecule type" value="Genomic_DNA"/>
</dbReference>
<organism evidence="2 3">
    <name type="scientific">Mycoplasma tauri</name>
    <dbReference type="NCBI Taxonomy" id="547987"/>
    <lineage>
        <taxon>Bacteria</taxon>
        <taxon>Bacillati</taxon>
        <taxon>Mycoplasmatota</taxon>
        <taxon>Mollicutes</taxon>
        <taxon>Mycoplasmataceae</taxon>
        <taxon>Mycoplasma</taxon>
    </lineage>
</organism>
<feature type="transmembrane region" description="Helical" evidence="1">
    <location>
        <begin position="103"/>
        <end position="125"/>
    </location>
</feature>
<feature type="transmembrane region" description="Helical" evidence="1">
    <location>
        <begin position="74"/>
        <end position="97"/>
    </location>
</feature>
<feature type="transmembrane region" description="Helical" evidence="1">
    <location>
        <begin position="243"/>
        <end position="269"/>
    </location>
</feature>
<feature type="transmembrane region" description="Helical" evidence="1">
    <location>
        <begin position="191"/>
        <end position="211"/>
    </location>
</feature>
<feature type="transmembrane region" description="Helical" evidence="1">
    <location>
        <begin position="132"/>
        <end position="152"/>
    </location>
</feature>
<comment type="caution">
    <text evidence="2">The sequence shown here is derived from an EMBL/GenBank/DDBJ whole genome shotgun (WGS) entry which is preliminary data.</text>
</comment>
<dbReference type="AlphaFoldDB" id="A0A953NED8"/>
<reference evidence="2 3" key="1">
    <citation type="submission" date="2021-09" db="EMBL/GenBank/DDBJ databases">
        <title>WGS of Mycoplasma sp. Zaradi2 strains.</title>
        <authorList>
            <person name="Spergser J."/>
        </authorList>
    </citation>
    <scope>NUCLEOTIDE SEQUENCE [LARGE SCALE GENOMIC DNA]</scope>
    <source>
        <strain evidence="2 3">1331</strain>
    </source>
</reference>
<dbReference type="Pfam" id="PF14808">
    <property type="entry name" value="TMEM164"/>
    <property type="match status" value="1"/>
</dbReference>
<keyword evidence="3" id="KW-1185">Reference proteome</keyword>
<evidence type="ECO:0000313" key="2">
    <source>
        <dbReference type="EMBL" id="MBZ4195442.1"/>
    </source>
</evidence>
<keyword evidence="1" id="KW-0472">Membrane</keyword>
<protein>
    <submittedName>
        <fullName evidence="2">YwaF family protein</fullName>
    </submittedName>
</protein>
<dbReference type="Proteomes" id="UP000772186">
    <property type="component" value="Unassembled WGS sequence"/>
</dbReference>
<evidence type="ECO:0000313" key="3">
    <source>
        <dbReference type="Proteomes" id="UP000772186"/>
    </source>
</evidence>
<evidence type="ECO:0000256" key="1">
    <source>
        <dbReference type="SAM" id="Phobius"/>
    </source>
</evidence>
<name>A0A953NED8_9MOLU</name>
<sequence>MLVPNFFRSELLLENNIAGTWTFKNGIGAIASQSIFYLLVALFFVSAIIICLFRKIIKENYSRQNKILFVPKHLFWRLLGLLLLLGIVWRGSLVYIIDYEYKYEVLPFHLCRIMILFISISLIFNKIELIKYYGFIAVPAAIIALFVPNIGVNTGADNYWFWDYLLAHLFVFIMPFVLFAISTFDYKFKDSVVTQILFVTLCLTMFVINYITNTLNTPKEWKTNYFYFALDEYNDILKIIPFLIWPFHILIFIFLGIVLMSIFILFWILSDKFYLYKSNEKIQFYKSDSKMWIHYKESFKNFFKPQNHNLSEKTN</sequence>
<proteinExistence type="predicted"/>
<accession>A0A953NED8</accession>
<gene>
    <name evidence="2" type="ORF">LAD73_01745</name>
</gene>
<feature type="transmembrane region" description="Helical" evidence="1">
    <location>
        <begin position="164"/>
        <end position="184"/>
    </location>
</feature>
<keyword evidence="1" id="KW-1133">Transmembrane helix</keyword>
<feature type="transmembrane region" description="Helical" evidence="1">
    <location>
        <begin position="35"/>
        <end position="53"/>
    </location>
</feature>
<keyword evidence="1" id="KW-0812">Transmembrane</keyword>